<dbReference type="KEGG" id="rgu:A4W93_20770"/>
<proteinExistence type="predicted"/>
<keyword evidence="2" id="KW-1185">Reference proteome</keyword>
<protein>
    <submittedName>
        <fullName evidence="1">Uncharacterized protein</fullName>
    </submittedName>
</protein>
<evidence type="ECO:0000313" key="2">
    <source>
        <dbReference type="Proteomes" id="UP000193427"/>
    </source>
</evidence>
<dbReference type="STRING" id="946333.A4W93_20770"/>
<organism evidence="1 2">
    <name type="scientific">Piscinibacter gummiphilus</name>
    <dbReference type="NCBI Taxonomy" id="946333"/>
    <lineage>
        <taxon>Bacteria</taxon>
        <taxon>Pseudomonadati</taxon>
        <taxon>Pseudomonadota</taxon>
        <taxon>Betaproteobacteria</taxon>
        <taxon>Burkholderiales</taxon>
        <taxon>Sphaerotilaceae</taxon>
        <taxon>Piscinibacter</taxon>
    </lineage>
</organism>
<dbReference type="AlphaFoldDB" id="A0A1W6LD41"/>
<evidence type="ECO:0000313" key="1">
    <source>
        <dbReference type="EMBL" id="ARN22137.1"/>
    </source>
</evidence>
<reference evidence="1 2" key="1">
    <citation type="submission" date="2016-04" db="EMBL/GenBank/DDBJ databases">
        <title>Complete genome sequence of natural rubber-degrading, novel Gram-negative bacterium, Rhizobacter gummiphilus strain NS21.</title>
        <authorList>
            <person name="Tabata M."/>
            <person name="Kasai D."/>
            <person name="Fukuda M."/>
        </authorList>
    </citation>
    <scope>NUCLEOTIDE SEQUENCE [LARGE SCALE GENOMIC DNA]</scope>
    <source>
        <strain evidence="1 2">NS21</strain>
    </source>
</reference>
<accession>A0A1W6LD41</accession>
<gene>
    <name evidence="1" type="ORF">A4W93_20770</name>
</gene>
<sequence>MVEWAGVAALAGILGGCGPAVSNDGGKSSMIFGLFKSKYTTTVRPELGGALKRETAYPAVSTPPAPSYPTLRNVSADAPPPAGVLATERKPQPPAEAFIVDAGAGQPAVALVNTYGAKQSTGFWEIQPGTPARFGKARTGTIDPAQSKWIMWSSEGVLALPANRILFHLKYHDPRPVDALFVYDIAADRVRRFADVTPDWARGLPLQYLASLQVRPDTVLVRYGSDKERVGPQRYVNHFDHLVLFSPRHPDGLEIATVGLDDGNVRRWGVVGSRLWLETTDDRANPPRSNVWSLDLTSVL</sequence>
<dbReference type="EMBL" id="CP015118">
    <property type="protein sequence ID" value="ARN22137.1"/>
    <property type="molecule type" value="Genomic_DNA"/>
</dbReference>
<name>A0A1W6LD41_9BURK</name>
<dbReference type="Proteomes" id="UP000193427">
    <property type="component" value="Chromosome"/>
</dbReference>